<reference evidence="1" key="1">
    <citation type="submission" date="2021-06" db="EMBL/GenBank/DDBJ databases">
        <authorList>
            <person name="Kallberg Y."/>
            <person name="Tangrot J."/>
            <person name="Rosling A."/>
        </authorList>
    </citation>
    <scope>NUCLEOTIDE SEQUENCE</scope>
    <source>
        <strain evidence="1">IL203A</strain>
    </source>
</reference>
<name>A0ACA9K4R2_9GLOM</name>
<gene>
    <name evidence="1" type="ORF">DHETER_LOCUS764</name>
</gene>
<dbReference type="Proteomes" id="UP000789702">
    <property type="component" value="Unassembled WGS sequence"/>
</dbReference>
<protein>
    <submittedName>
        <fullName evidence="1">4387_t:CDS:1</fullName>
    </submittedName>
</protein>
<evidence type="ECO:0000313" key="1">
    <source>
        <dbReference type="EMBL" id="CAG8449560.1"/>
    </source>
</evidence>
<proteinExistence type="predicted"/>
<sequence length="799" mass="90259">MFLEKAKFWQTGGVCMQVYQFITMPYRIWLKAIIPDYRNSSIYDTSTTTKFPSKNLSDLDGSSNDHSKQIPFSSKKILSNNINSQNDNIPNYLKSRKPHHHLKPALKAYMESFDFEKDPIDIALRKLLMECHLPKETQQIDRVMEAFAKRYHELNPDLFASADDVDVNGQTMLESPTTDHRQLKIFSSSKDKRKSLRPRNDPYYVIQTKQPTEFKPYIKDIIPVENPYSYIGTLPSLDIANLHRSFSSAQTIRITGVQNRRNGDSFSTTTSSFQPSKDGTFLLKITKGGKLGRKIDLIDGKKKGGRNWKLYGKSPKLPVLKPDAILMTADSVAVYDKSYDKYKNVFRLVCPQGHQYLFQAENEIEMNDWISKINYAATFKTVGLKIRNIRSSITSGMSSFSASLFKIIDVNENDNDTGLGNGLGLGLGLDGIKFGNSGISRRDAKRGNDKYRTFPRLKEDNAKDAQGPTKLRHTCLELSRLVCYHEILEKDLCATVMEDDRYWLNRRSMYRLCGESSSEDNVSLIGSITGGDDRVSAMMSSILNTENKDPPKKLLDIKDIKDISDMTNITKSFGYDNDDDFNTTNTIKSSNSPSITIKSDDDNKGEVKDKGKNEKNRTVPMSLLPKSSTSSLSSMQYSSNGGDSYGGGSSQTTVSQHDEEEFVYRHGNASEFDLGFENVGKVNNLDDIKDDDVESFTFENNNHNIVKVDINNDIDSMKDRSDIIDLQTIDPRIIEALSITDNSPSDVFNNIIKENDSLPLVETNIPKSSIMTSLVINDDYEFSDSEEDDDEFVDAEEYI</sequence>
<accession>A0ACA9K4R2</accession>
<evidence type="ECO:0000313" key="2">
    <source>
        <dbReference type="Proteomes" id="UP000789702"/>
    </source>
</evidence>
<keyword evidence="2" id="KW-1185">Reference proteome</keyword>
<dbReference type="EMBL" id="CAJVPU010000410">
    <property type="protein sequence ID" value="CAG8449560.1"/>
    <property type="molecule type" value="Genomic_DNA"/>
</dbReference>
<organism evidence="1 2">
    <name type="scientific">Dentiscutata heterogama</name>
    <dbReference type="NCBI Taxonomy" id="1316150"/>
    <lineage>
        <taxon>Eukaryota</taxon>
        <taxon>Fungi</taxon>
        <taxon>Fungi incertae sedis</taxon>
        <taxon>Mucoromycota</taxon>
        <taxon>Glomeromycotina</taxon>
        <taxon>Glomeromycetes</taxon>
        <taxon>Diversisporales</taxon>
        <taxon>Gigasporaceae</taxon>
        <taxon>Dentiscutata</taxon>
    </lineage>
</organism>
<comment type="caution">
    <text evidence="1">The sequence shown here is derived from an EMBL/GenBank/DDBJ whole genome shotgun (WGS) entry which is preliminary data.</text>
</comment>